<evidence type="ECO:0000256" key="8">
    <source>
        <dbReference type="ARBA" id="ARBA00023136"/>
    </source>
</evidence>
<dbReference type="OrthoDB" id="6608471at2759"/>
<dbReference type="GO" id="GO:0005743">
    <property type="term" value="C:mitochondrial inner membrane"/>
    <property type="evidence" value="ECO:0007669"/>
    <property type="project" value="TreeGrafter"/>
</dbReference>
<dbReference type="GO" id="GO:0015075">
    <property type="term" value="F:monoatomic ion transmembrane transporter activity"/>
    <property type="evidence" value="ECO:0007669"/>
    <property type="project" value="InterPro"/>
</dbReference>
<evidence type="ECO:0000313" key="10">
    <source>
        <dbReference type="EnsemblMetazoa" id="Aqu2.1.40731_001"/>
    </source>
</evidence>
<feature type="transmembrane region" description="Helical" evidence="9">
    <location>
        <begin position="157"/>
        <end position="175"/>
    </location>
</feature>
<keyword evidence="4 9" id="KW-0812">Transmembrane</keyword>
<comment type="subcellular location">
    <subcellularLocation>
        <location evidence="1 9">Mitochondrion membrane</location>
        <topology evidence="1 9">Multi-pass membrane protein</topology>
    </subcellularLocation>
</comment>
<gene>
    <name evidence="10" type="primary">100633500</name>
</gene>
<organism evidence="10">
    <name type="scientific">Amphimedon queenslandica</name>
    <name type="common">Sponge</name>
    <dbReference type="NCBI Taxonomy" id="400682"/>
    <lineage>
        <taxon>Eukaryota</taxon>
        <taxon>Metazoa</taxon>
        <taxon>Porifera</taxon>
        <taxon>Demospongiae</taxon>
        <taxon>Heteroscleromorpha</taxon>
        <taxon>Haplosclerida</taxon>
        <taxon>Niphatidae</taxon>
        <taxon>Amphimedon</taxon>
    </lineage>
</organism>
<evidence type="ECO:0000313" key="11">
    <source>
        <dbReference type="Proteomes" id="UP000007879"/>
    </source>
</evidence>
<evidence type="ECO:0000256" key="1">
    <source>
        <dbReference type="ARBA" id="ARBA00004225"/>
    </source>
</evidence>
<dbReference type="InParanoid" id="A0A1X7VK47"/>
<evidence type="ECO:0000256" key="3">
    <source>
        <dbReference type="ARBA" id="ARBA00022448"/>
    </source>
</evidence>
<dbReference type="Pfam" id="PF03820">
    <property type="entry name" value="SFXNs"/>
    <property type="match status" value="1"/>
</dbReference>
<dbReference type="KEGG" id="aqu:100633500"/>
<reference evidence="10" key="2">
    <citation type="submission" date="2017-05" db="UniProtKB">
        <authorList>
            <consortium name="EnsemblMetazoa"/>
        </authorList>
    </citation>
    <scope>IDENTIFICATION</scope>
</reference>
<feature type="transmembrane region" description="Helical" evidence="9">
    <location>
        <begin position="273"/>
        <end position="293"/>
    </location>
</feature>
<dbReference type="eggNOG" id="KOG3767">
    <property type="taxonomic scope" value="Eukaryota"/>
</dbReference>
<dbReference type="AlphaFoldDB" id="A0A1X7VK47"/>
<proteinExistence type="inferred from homology"/>
<comment type="similarity">
    <text evidence="2 9">Belongs to the sideroflexin family.</text>
</comment>
<sequence>MSKEEKETQYSKIDVDLSRPRYDQTVFSGRAKHFFQVTDPRNLLATTKQLEEAALTVKQYKEGIAPAGITEDELWNAKTLYDSAYHPDTGEKMFILGRMSAQVPCNMTITGLMMTFYKHPAAVFFWQWTNQSFNAIVNYTNRSGDEPLTPKQVIQPYIAATTCATATAIGLNVLAKNLPPLIGRFVPFAAVAAANCVNIPLMRQREINNGIPIVDSDDNKVGVSKNAAKKAIAQVCFSRIVMAMPGMIVPAIIMNSIEKKGYLKRVPWAAGPLQVMLVGMSLVFATPLCCAIFPQKSSISVSKLEPELLERLQKTQPHLQKVYFNKGL</sequence>
<evidence type="ECO:0000256" key="6">
    <source>
        <dbReference type="ARBA" id="ARBA00022989"/>
    </source>
</evidence>
<dbReference type="Proteomes" id="UP000007879">
    <property type="component" value="Unassembled WGS sequence"/>
</dbReference>
<keyword evidence="3" id="KW-0813">Transport</keyword>
<dbReference type="STRING" id="400682.A0A1X7VK47"/>
<protein>
    <recommendedName>
        <fullName evidence="9">Sidoreflexin</fullName>
    </recommendedName>
</protein>
<comment type="caution">
    <text evidence="9">Lacks conserved residue(s) required for the propagation of feature annotation.</text>
</comment>
<dbReference type="EnsemblMetazoa" id="XM_003383851.3">
    <property type="protein sequence ID" value="XP_003383899.1"/>
    <property type="gene ID" value="LOC100633500"/>
</dbReference>
<feature type="transmembrane region" description="Helical" evidence="9">
    <location>
        <begin position="231"/>
        <end position="253"/>
    </location>
</feature>
<name>A0A1X7VK47_AMPQE</name>
<keyword evidence="8 9" id="KW-0472">Membrane</keyword>
<evidence type="ECO:0000256" key="7">
    <source>
        <dbReference type="ARBA" id="ARBA00023128"/>
    </source>
</evidence>
<evidence type="ECO:0000256" key="5">
    <source>
        <dbReference type="ARBA" id="ARBA00022970"/>
    </source>
</evidence>
<dbReference type="GO" id="GO:0140300">
    <property type="term" value="P:serine import into mitochondrion"/>
    <property type="evidence" value="ECO:0007669"/>
    <property type="project" value="TreeGrafter"/>
</dbReference>
<dbReference type="PANTHER" id="PTHR11153">
    <property type="entry name" value="SIDEROFLEXIN"/>
    <property type="match status" value="1"/>
</dbReference>
<keyword evidence="11" id="KW-1185">Reference proteome</keyword>
<evidence type="ECO:0000256" key="4">
    <source>
        <dbReference type="ARBA" id="ARBA00022692"/>
    </source>
</evidence>
<keyword evidence="6 9" id="KW-1133">Transmembrane helix</keyword>
<dbReference type="OMA" id="GRVRHCA"/>
<keyword evidence="5" id="KW-0029">Amino-acid transport</keyword>
<dbReference type="InterPro" id="IPR004686">
    <property type="entry name" value="Mtc"/>
</dbReference>
<keyword evidence="7 9" id="KW-0496">Mitochondrion</keyword>
<accession>A0A1X7VK47</accession>
<reference evidence="11" key="1">
    <citation type="journal article" date="2010" name="Nature">
        <title>The Amphimedon queenslandica genome and the evolution of animal complexity.</title>
        <authorList>
            <person name="Srivastava M."/>
            <person name="Simakov O."/>
            <person name="Chapman J."/>
            <person name="Fahey B."/>
            <person name="Gauthier M.E."/>
            <person name="Mitros T."/>
            <person name="Richards G.S."/>
            <person name="Conaco C."/>
            <person name="Dacre M."/>
            <person name="Hellsten U."/>
            <person name="Larroux C."/>
            <person name="Putnam N.H."/>
            <person name="Stanke M."/>
            <person name="Adamska M."/>
            <person name="Darling A."/>
            <person name="Degnan S.M."/>
            <person name="Oakley T.H."/>
            <person name="Plachetzki D.C."/>
            <person name="Zhai Y."/>
            <person name="Adamski M."/>
            <person name="Calcino A."/>
            <person name="Cummins S.F."/>
            <person name="Goodstein D.M."/>
            <person name="Harris C."/>
            <person name="Jackson D.J."/>
            <person name="Leys S.P."/>
            <person name="Shu S."/>
            <person name="Woodcroft B.J."/>
            <person name="Vervoort M."/>
            <person name="Kosik K.S."/>
            <person name="Manning G."/>
            <person name="Degnan B.M."/>
            <person name="Rokhsar D.S."/>
        </authorList>
    </citation>
    <scope>NUCLEOTIDE SEQUENCE [LARGE SCALE GENOMIC DNA]</scope>
</reference>
<dbReference type="PANTHER" id="PTHR11153:SF8">
    <property type="entry name" value="SIDEROFLEXIN-1"/>
    <property type="match status" value="1"/>
</dbReference>
<evidence type="ECO:0000256" key="9">
    <source>
        <dbReference type="RuleBase" id="RU362000"/>
    </source>
</evidence>
<dbReference type="EnsemblMetazoa" id="Aqu2.1.40731_001">
    <property type="protein sequence ID" value="Aqu2.1.40731_001"/>
    <property type="gene ID" value="Aqu2.1.40731"/>
</dbReference>
<evidence type="ECO:0000256" key="2">
    <source>
        <dbReference type="ARBA" id="ARBA00005974"/>
    </source>
</evidence>
<dbReference type="NCBIfam" id="TIGR00798">
    <property type="entry name" value="mtc"/>
    <property type="match status" value="1"/>
</dbReference>